<reference evidence="1" key="1">
    <citation type="journal article" date="2020" name="Stud. Mycol.">
        <title>101 Dothideomycetes genomes: a test case for predicting lifestyles and emergence of pathogens.</title>
        <authorList>
            <person name="Haridas S."/>
            <person name="Albert R."/>
            <person name="Binder M."/>
            <person name="Bloem J."/>
            <person name="Labutti K."/>
            <person name="Salamov A."/>
            <person name="Andreopoulos B."/>
            <person name="Baker S."/>
            <person name="Barry K."/>
            <person name="Bills G."/>
            <person name="Bluhm B."/>
            <person name="Cannon C."/>
            <person name="Castanera R."/>
            <person name="Culley D."/>
            <person name="Daum C."/>
            <person name="Ezra D."/>
            <person name="Gonzalez J."/>
            <person name="Henrissat B."/>
            <person name="Kuo A."/>
            <person name="Liang C."/>
            <person name="Lipzen A."/>
            <person name="Lutzoni F."/>
            <person name="Magnuson J."/>
            <person name="Mondo S."/>
            <person name="Nolan M."/>
            <person name="Ohm R."/>
            <person name="Pangilinan J."/>
            <person name="Park H.-J."/>
            <person name="Ramirez L."/>
            <person name="Alfaro M."/>
            <person name="Sun H."/>
            <person name="Tritt A."/>
            <person name="Yoshinaga Y."/>
            <person name="Zwiers L.-H."/>
            <person name="Turgeon B."/>
            <person name="Goodwin S."/>
            <person name="Spatafora J."/>
            <person name="Crous P."/>
            <person name="Grigoriev I."/>
        </authorList>
    </citation>
    <scope>NUCLEOTIDE SEQUENCE</scope>
    <source>
        <strain evidence="1">CBS 107.79</strain>
    </source>
</reference>
<dbReference type="EMBL" id="ML976775">
    <property type="protein sequence ID" value="KAF1964865.1"/>
    <property type="molecule type" value="Genomic_DNA"/>
</dbReference>
<keyword evidence="2" id="KW-1185">Reference proteome</keyword>
<protein>
    <submittedName>
        <fullName evidence="1">Uncharacterized protein</fullName>
    </submittedName>
</protein>
<dbReference type="Proteomes" id="UP000800036">
    <property type="component" value="Unassembled WGS sequence"/>
</dbReference>
<organism evidence="1 2">
    <name type="scientific">Bimuria novae-zelandiae CBS 107.79</name>
    <dbReference type="NCBI Taxonomy" id="1447943"/>
    <lineage>
        <taxon>Eukaryota</taxon>
        <taxon>Fungi</taxon>
        <taxon>Dikarya</taxon>
        <taxon>Ascomycota</taxon>
        <taxon>Pezizomycotina</taxon>
        <taxon>Dothideomycetes</taxon>
        <taxon>Pleosporomycetidae</taxon>
        <taxon>Pleosporales</taxon>
        <taxon>Massarineae</taxon>
        <taxon>Didymosphaeriaceae</taxon>
        <taxon>Bimuria</taxon>
    </lineage>
</organism>
<evidence type="ECO:0000313" key="1">
    <source>
        <dbReference type="EMBL" id="KAF1964865.1"/>
    </source>
</evidence>
<sequence>MATVQFSKSRTTSRTFRQLFLAIPSSSSLVQSFTPRKVHFSWFHFMSHARGHAQMFTISTSSFLRHSICINFRVPYWANRLNTIHGWGHRVSEPCLPPPPFRCLRLPRLSASREPRFDHRATDPF</sequence>
<dbReference type="AlphaFoldDB" id="A0A6A5UJ25"/>
<gene>
    <name evidence="1" type="ORF">BU23DRAFT_49067</name>
</gene>
<name>A0A6A5UJ25_9PLEO</name>
<proteinExistence type="predicted"/>
<accession>A0A6A5UJ25</accession>
<evidence type="ECO:0000313" key="2">
    <source>
        <dbReference type="Proteomes" id="UP000800036"/>
    </source>
</evidence>